<dbReference type="EMBL" id="ML995495">
    <property type="protein sequence ID" value="KAF2138880.1"/>
    <property type="molecule type" value="Genomic_DNA"/>
</dbReference>
<name>A0A6A6B490_9PEZI</name>
<accession>A0A6A6B490</accession>
<dbReference type="RefSeq" id="XP_033394593.1">
    <property type="nucleotide sequence ID" value="XM_033547240.1"/>
</dbReference>
<dbReference type="GeneID" id="54304747"/>
<organism evidence="2 3">
    <name type="scientific">Aplosporella prunicola CBS 121167</name>
    <dbReference type="NCBI Taxonomy" id="1176127"/>
    <lineage>
        <taxon>Eukaryota</taxon>
        <taxon>Fungi</taxon>
        <taxon>Dikarya</taxon>
        <taxon>Ascomycota</taxon>
        <taxon>Pezizomycotina</taxon>
        <taxon>Dothideomycetes</taxon>
        <taxon>Dothideomycetes incertae sedis</taxon>
        <taxon>Botryosphaeriales</taxon>
        <taxon>Aplosporellaceae</taxon>
        <taxon>Aplosporella</taxon>
    </lineage>
</organism>
<keyword evidence="3" id="KW-1185">Reference proteome</keyword>
<evidence type="ECO:0000256" key="1">
    <source>
        <dbReference type="SAM" id="MobiDB-lite"/>
    </source>
</evidence>
<sequence>MSLDEVALSAQRTVVTARNALSPKRRPVTPQELPQPQRIRKIASKPPPRRSSDRLGALFKHSPGRAIRRLVKRAGPGSGASPFWQLAAVGTGGIFVDPRAGQTARPGRLK</sequence>
<protein>
    <submittedName>
        <fullName evidence="2">Uncharacterized protein</fullName>
    </submittedName>
</protein>
<reference evidence="2" key="1">
    <citation type="journal article" date="2020" name="Stud. Mycol.">
        <title>101 Dothideomycetes genomes: a test case for predicting lifestyles and emergence of pathogens.</title>
        <authorList>
            <person name="Haridas S."/>
            <person name="Albert R."/>
            <person name="Binder M."/>
            <person name="Bloem J."/>
            <person name="Labutti K."/>
            <person name="Salamov A."/>
            <person name="Andreopoulos B."/>
            <person name="Baker S."/>
            <person name="Barry K."/>
            <person name="Bills G."/>
            <person name="Bluhm B."/>
            <person name="Cannon C."/>
            <person name="Castanera R."/>
            <person name="Culley D."/>
            <person name="Daum C."/>
            <person name="Ezra D."/>
            <person name="Gonzalez J."/>
            <person name="Henrissat B."/>
            <person name="Kuo A."/>
            <person name="Liang C."/>
            <person name="Lipzen A."/>
            <person name="Lutzoni F."/>
            <person name="Magnuson J."/>
            <person name="Mondo S."/>
            <person name="Nolan M."/>
            <person name="Ohm R."/>
            <person name="Pangilinan J."/>
            <person name="Park H.-J."/>
            <person name="Ramirez L."/>
            <person name="Alfaro M."/>
            <person name="Sun H."/>
            <person name="Tritt A."/>
            <person name="Yoshinaga Y."/>
            <person name="Zwiers L.-H."/>
            <person name="Turgeon B."/>
            <person name="Goodwin S."/>
            <person name="Spatafora J."/>
            <person name="Crous P."/>
            <person name="Grigoriev I."/>
        </authorList>
    </citation>
    <scope>NUCLEOTIDE SEQUENCE</scope>
    <source>
        <strain evidence="2">CBS 121167</strain>
    </source>
</reference>
<dbReference type="AlphaFoldDB" id="A0A6A6B490"/>
<gene>
    <name evidence="2" type="ORF">K452DRAFT_85901</name>
</gene>
<proteinExistence type="predicted"/>
<dbReference type="Proteomes" id="UP000799438">
    <property type="component" value="Unassembled WGS sequence"/>
</dbReference>
<evidence type="ECO:0000313" key="3">
    <source>
        <dbReference type="Proteomes" id="UP000799438"/>
    </source>
</evidence>
<feature type="region of interest" description="Disordered" evidence="1">
    <location>
        <begin position="17"/>
        <end position="61"/>
    </location>
</feature>
<evidence type="ECO:0000313" key="2">
    <source>
        <dbReference type="EMBL" id="KAF2138880.1"/>
    </source>
</evidence>